<protein>
    <submittedName>
        <fullName evidence="2">Uncharacterized protein</fullName>
    </submittedName>
</protein>
<organism evidence="2 3">
    <name type="scientific">Stenotrophomonas aracearum</name>
    <dbReference type="NCBI Taxonomy" id="3003272"/>
    <lineage>
        <taxon>Bacteria</taxon>
        <taxon>Pseudomonadati</taxon>
        <taxon>Pseudomonadota</taxon>
        <taxon>Gammaproteobacteria</taxon>
        <taxon>Lysobacterales</taxon>
        <taxon>Lysobacteraceae</taxon>
        <taxon>Stenotrophomonas</taxon>
    </lineage>
</organism>
<accession>A0ABY9YGR2</accession>
<dbReference type="Proteomes" id="UP001305421">
    <property type="component" value="Chromosome"/>
</dbReference>
<name>A0ABY9YGR2_9GAMM</name>
<keyword evidence="1" id="KW-0812">Transmembrane</keyword>
<sequence length="73" mass="7522">MYLAMWIAAAGVPGSFWDSPSNVSGAVVLGFGVAAIALSFGLAKVFKRFNGVAWMVLGAGLAIAAYGIWRISA</sequence>
<feature type="transmembrane region" description="Helical" evidence="1">
    <location>
        <begin position="23"/>
        <end position="42"/>
    </location>
</feature>
<evidence type="ECO:0000256" key="1">
    <source>
        <dbReference type="SAM" id="Phobius"/>
    </source>
</evidence>
<keyword evidence="1" id="KW-0472">Membrane</keyword>
<dbReference type="EMBL" id="CP115543">
    <property type="protein sequence ID" value="WNH50052.1"/>
    <property type="molecule type" value="Genomic_DNA"/>
</dbReference>
<evidence type="ECO:0000313" key="2">
    <source>
        <dbReference type="EMBL" id="WNH50052.1"/>
    </source>
</evidence>
<gene>
    <name evidence="2" type="ORF">PDM28_07085</name>
</gene>
<proteinExistence type="predicted"/>
<evidence type="ECO:0000313" key="3">
    <source>
        <dbReference type="Proteomes" id="UP001305421"/>
    </source>
</evidence>
<keyword evidence="3" id="KW-1185">Reference proteome</keyword>
<reference evidence="2 3" key="1">
    <citation type="submission" date="2022-12" db="EMBL/GenBank/DDBJ databases">
        <title>Two new species, Stenotrophomonas aracearum and Stenotrophomonas oahuensis, isolated from Anthurium (Araceae family) in Hawaii.</title>
        <authorList>
            <person name="Chunag S.C."/>
            <person name="Dobhal S."/>
            <person name="Alvarez A."/>
            <person name="Arif M."/>
        </authorList>
    </citation>
    <scope>NUCLEOTIDE SEQUENCE [LARGE SCALE GENOMIC DNA]</scope>
    <source>
        <strain evidence="2 3">A5588</strain>
    </source>
</reference>
<keyword evidence="1" id="KW-1133">Transmembrane helix</keyword>
<dbReference type="RefSeq" id="WP_102945811.1">
    <property type="nucleotide sequence ID" value="NZ_CP115543.1"/>
</dbReference>
<feature type="transmembrane region" description="Helical" evidence="1">
    <location>
        <begin position="49"/>
        <end position="69"/>
    </location>
</feature>